<organism evidence="2 3">
    <name type="scientific">Jatropha curcas</name>
    <name type="common">Barbados nut</name>
    <dbReference type="NCBI Taxonomy" id="180498"/>
    <lineage>
        <taxon>Eukaryota</taxon>
        <taxon>Viridiplantae</taxon>
        <taxon>Streptophyta</taxon>
        <taxon>Embryophyta</taxon>
        <taxon>Tracheophyta</taxon>
        <taxon>Spermatophyta</taxon>
        <taxon>Magnoliopsida</taxon>
        <taxon>eudicotyledons</taxon>
        <taxon>Gunneridae</taxon>
        <taxon>Pentapetalae</taxon>
        <taxon>rosids</taxon>
        <taxon>fabids</taxon>
        <taxon>Malpighiales</taxon>
        <taxon>Euphorbiaceae</taxon>
        <taxon>Crotonoideae</taxon>
        <taxon>Jatropheae</taxon>
        <taxon>Jatropha</taxon>
    </lineage>
</organism>
<evidence type="ECO:0000256" key="1">
    <source>
        <dbReference type="SAM" id="MobiDB-lite"/>
    </source>
</evidence>
<proteinExistence type="predicted"/>
<feature type="region of interest" description="Disordered" evidence="1">
    <location>
        <begin position="82"/>
        <end position="107"/>
    </location>
</feature>
<sequence length="107" mass="12164">MHNWTKSLSKVEKINLGRYGLSPIATLRGVVIDWEYRTWFIAAVWPIERPRRTALLSVLEGWAQVDIDDADGTDEEIMMAPQTGEVGEGLAPKDDIEDVAPRRRRDT</sequence>
<evidence type="ECO:0000313" key="2">
    <source>
        <dbReference type="EMBL" id="KDP35809.1"/>
    </source>
</evidence>
<protein>
    <submittedName>
        <fullName evidence="2">Uncharacterized protein</fullName>
    </submittedName>
</protein>
<gene>
    <name evidence="2" type="ORF">JCGZ_10618</name>
</gene>
<evidence type="ECO:0000313" key="3">
    <source>
        <dbReference type="Proteomes" id="UP000027138"/>
    </source>
</evidence>
<keyword evidence="3" id="KW-1185">Reference proteome</keyword>
<reference evidence="2 3" key="1">
    <citation type="journal article" date="2014" name="PLoS ONE">
        <title>Global Analysis of Gene Expression Profiles in Physic Nut (Jatropha curcas L.) Seedlings Exposed to Salt Stress.</title>
        <authorList>
            <person name="Zhang L."/>
            <person name="Zhang C."/>
            <person name="Wu P."/>
            <person name="Chen Y."/>
            <person name="Li M."/>
            <person name="Jiang H."/>
            <person name="Wu G."/>
        </authorList>
    </citation>
    <scope>NUCLEOTIDE SEQUENCE [LARGE SCALE GENOMIC DNA]</scope>
    <source>
        <strain evidence="3">cv. GZQX0401</strain>
        <tissue evidence="2">Young leaves</tissue>
    </source>
</reference>
<accession>A0A067KVD9</accession>
<dbReference type="EMBL" id="KK914475">
    <property type="protein sequence ID" value="KDP35809.1"/>
    <property type="molecule type" value="Genomic_DNA"/>
</dbReference>
<dbReference type="AlphaFoldDB" id="A0A067KVD9"/>
<feature type="compositionally biased region" description="Basic and acidic residues" evidence="1">
    <location>
        <begin position="91"/>
        <end position="107"/>
    </location>
</feature>
<name>A0A067KVD9_JATCU</name>
<dbReference type="Proteomes" id="UP000027138">
    <property type="component" value="Unassembled WGS sequence"/>
</dbReference>